<proteinExistence type="predicted"/>
<feature type="domain" description="Ig-like" evidence="1">
    <location>
        <begin position="1"/>
        <end position="84"/>
    </location>
</feature>
<reference evidence="2 3" key="1">
    <citation type="journal article" date="2024" name="BMC Genomics">
        <title>Genome assembly of redclaw crayfish (Cherax quadricarinatus) provides insights into its immune adaptation and hypoxia tolerance.</title>
        <authorList>
            <person name="Liu Z."/>
            <person name="Zheng J."/>
            <person name="Li H."/>
            <person name="Fang K."/>
            <person name="Wang S."/>
            <person name="He J."/>
            <person name="Zhou D."/>
            <person name="Weng S."/>
            <person name="Chi M."/>
            <person name="Gu Z."/>
            <person name="He J."/>
            <person name="Li F."/>
            <person name="Wang M."/>
        </authorList>
    </citation>
    <scope>NUCLEOTIDE SEQUENCE [LARGE SCALE GENOMIC DNA]</scope>
    <source>
        <strain evidence="2">ZL_2023a</strain>
    </source>
</reference>
<dbReference type="AlphaFoldDB" id="A0AAW0XGG3"/>
<protein>
    <recommendedName>
        <fullName evidence="1">Ig-like domain-containing protein</fullName>
    </recommendedName>
</protein>
<keyword evidence="3" id="KW-1185">Reference proteome</keyword>
<dbReference type="SMART" id="SM00408">
    <property type="entry name" value="IGc2"/>
    <property type="match status" value="1"/>
</dbReference>
<accession>A0AAW0XGG3</accession>
<gene>
    <name evidence="2" type="ORF">OTU49_001438</name>
</gene>
<dbReference type="InterPro" id="IPR003599">
    <property type="entry name" value="Ig_sub"/>
</dbReference>
<dbReference type="SUPFAM" id="SSF48726">
    <property type="entry name" value="Immunoglobulin"/>
    <property type="match status" value="1"/>
</dbReference>
<evidence type="ECO:0000259" key="1">
    <source>
        <dbReference type="PROSITE" id="PS50835"/>
    </source>
</evidence>
<feature type="non-terminal residue" evidence="2">
    <location>
        <position position="1"/>
    </location>
</feature>
<feature type="non-terminal residue" evidence="2">
    <location>
        <position position="131"/>
    </location>
</feature>
<dbReference type="SMART" id="SM00409">
    <property type="entry name" value="IG"/>
    <property type="match status" value="1"/>
</dbReference>
<sequence length="131" mass="14708">HISLESHLDLHDIKEGMDVYFTCSVTAVPSPTSVHWYHNENHLRANSSSGLLLGNTSLVLQKVERHSSGRYTCRATNTEGQGVSKPILLHVKYSPVCRPGQRWVYGVARNEMIHVACQVDSHPTQVSFNWV</sequence>
<evidence type="ECO:0000313" key="3">
    <source>
        <dbReference type="Proteomes" id="UP001445076"/>
    </source>
</evidence>
<dbReference type="InterPro" id="IPR013783">
    <property type="entry name" value="Ig-like_fold"/>
</dbReference>
<name>A0AAW0XGG3_CHEQU</name>
<dbReference type="InterPro" id="IPR003598">
    <property type="entry name" value="Ig_sub2"/>
</dbReference>
<dbReference type="Gene3D" id="2.60.40.10">
    <property type="entry name" value="Immunoglobulins"/>
    <property type="match status" value="1"/>
</dbReference>
<comment type="caution">
    <text evidence="2">The sequence shown here is derived from an EMBL/GenBank/DDBJ whole genome shotgun (WGS) entry which is preliminary data.</text>
</comment>
<dbReference type="PROSITE" id="PS50835">
    <property type="entry name" value="IG_LIKE"/>
    <property type="match status" value="1"/>
</dbReference>
<dbReference type="EMBL" id="JARKIK010000025">
    <property type="protein sequence ID" value="KAK8743417.1"/>
    <property type="molecule type" value="Genomic_DNA"/>
</dbReference>
<dbReference type="PANTHER" id="PTHR23278">
    <property type="entry name" value="SIDESTEP PROTEIN"/>
    <property type="match status" value="1"/>
</dbReference>
<evidence type="ECO:0000313" key="2">
    <source>
        <dbReference type="EMBL" id="KAK8743417.1"/>
    </source>
</evidence>
<organism evidence="2 3">
    <name type="scientific">Cherax quadricarinatus</name>
    <name type="common">Australian red claw crayfish</name>
    <dbReference type="NCBI Taxonomy" id="27406"/>
    <lineage>
        <taxon>Eukaryota</taxon>
        <taxon>Metazoa</taxon>
        <taxon>Ecdysozoa</taxon>
        <taxon>Arthropoda</taxon>
        <taxon>Crustacea</taxon>
        <taxon>Multicrustacea</taxon>
        <taxon>Malacostraca</taxon>
        <taxon>Eumalacostraca</taxon>
        <taxon>Eucarida</taxon>
        <taxon>Decapoda</taxon>
        <taxon>Pleocyemata</taxon>
        <taxon>Astacidea</taxon>
        <taxon>Parastacoidea</taxon>
        <taxon>Parastacidae</taxon>
        <taxon>Cherax</taxon>
    </lineage>
</organism>
<dbReference type="PANTHER" id="PTHR23278:SF19">
    <property type="entry name" value="OBSCURIN"/>
    <property type="match status" value="1"/>
</dbReference>
<dbReference type="InterPro" id="IPR036179">
    <property type="entry name" value="Ig-like_dom_sf"/>
</dbReference>
<dbReference type="InterPro" id="IPR007110">
    <property type="entry name" value="Ig-like_dom"/>
</dbReference>
<dbReference type="Proteomes" id="UP001445076">
    <property type="component" value="Unassembled WGS sequence"/>
</dbReference>
<dbReference type="Pfam" id="PF13927">
    <property type="entry name" value="Ig_3"/>
    <property type="match status" value="1"/>
</dbReference>